<name>A0ABV3WXD0_9HYPH</name>
<keyword evidence="1" id="KW-0808">Transferase</keyword>
<organism evidence="4 5">
    <name type="scientific">Neoaquamicrobium sediminum</name>
    <dbReference type="NCBI Taxonomy" id="1849104"/>
    <lineage>
        <taxon>Bacteria</taxon>
        <taxon>Pseudomonadati</taxon>
        <taxon>Pseudomonadota</taxon>
        <taxon>Alphaproteobacteria</taxon>
        <taxon>Hyphomicrobiales</taxon>
        <taxon>Phyllobacteriaceae</taxon>
        <taxon>Neoaquamicrobium</taxon>
    </lineage>
</organism>
<dbReference type="InterPro" id="IPR035466">
    <property type="entry name" value="GlmS/AgaS_SIS"/>
</dbReference>
<dbReference type="InterPro" id="IPR035490">
    <property type="entry name" value="GlmS/FrlB_SIS"/>
</dbReference>
<dbReference type="SUPFAM" id="SSF53697">
    <property type="entry name" value="SIS domain"/>
    <property type="match status" value="1"/>
</dbReference>
<dbReference type="PANTHER" id="PTHR10937">
    <property type="entry name" value="GLUCOSAMINE--FRUCTOSE-6-PHOSPHATE AMINOTRANSFERASE, ISOMERIZING"/>
    <property type="match status" value="1"/>
</dbReference>
<gene>
    <name evidence="4" type="ORF">V1479_15475</name>
</gene>
<accession>A0ABV3WXD0</accession>
<keyword evidence="5" id="KW-1185">Reference proteome</keyword>
<feature type="domain" description="SIS" evidence="3">
    <location>
        <begin position="30"/>
        <end position="174"/>
    </location>
</feature>
<evidence type="ECO:0000256" key="2">
    <source>
        <dbReference type="ARBA" id="ARBA00022737"/>
    </source>
</evidence>
<dbReference type="EC" id="3.5.-.-" evidence="4"/>
<evidence type="ECO:0000256" key="1">
    <source>
        <dbReference type="ARBA" id="ARBA00022576"/>
    </source>
</evidence>
<dbReference type="EMBL" id="JAZHFV010000005">
    <property type="protein sequence ID" value="MEX4008714.1"/>
    <property type="molecule type" value="Genomic_DNA"/>
</dbReference>
<dbReference type="PROSITE" id="PS51464">
    <property type="entry name" value="SIS"/>
    <property type="match status" value="2"/>
</dbReference>
<dbReference type="GO" id="GO:0016787">
    <property type="term" value="F:hydrolase activity"/>
    <property type="evidence" value="ECO:0007669"/>
    <property type="project" value="UniProtKB-KW"/>
</dbReference>
<dbReference type="Gene3D" id="3.40.50.10490">
    <property type="entry name" value="Glucose-6-phosphate isomerase like protein, domain 1"/>
    <property type="match status" value="2"/>
</dbReference>
<dbReference type="CDD" id="cd05008">
    <property type="entry name" value="SIS_GlmS_GlmD_1"/>
    <property type="match status" value="1"/>
</dbReference>
<keyword evidence="1" id="KW-0032">Aminotransferase</keyword>
<dbReference type="CDD" id="cd05009">
    <property type="entry name" value="SIS_GlmS_GlmD_2"/>
    <property type="match status" value="1"/>
</dbReference>
<dbReference type="Proteomes" id="UP001559025">
    <property type="component" value="Unassembled WGS sequence"/>
</dbReference>
<dbReference type="InterPro" id="IPR001347">
    <property type="entry name" value="SIS_dom"/>
</dbReference>
<proteinExistence type="predicted"/>
<sequence length="341" mass="35414">MTQTMMAREIAEIPAVTARQLGEGLSAYQAIGRILRDRAPLFAATSARGTSDHAATYLKYLVETRLGLPVASIGPSVASIYKAPLHLEQAALFAVSQSGASPDLLALLEAGRKSGAVTVALLNAEGSPAASVSEHVAPLLAGPEKAVAASKSYVASLVAMAAIVAEWTGDEDLTRALALLPDAFADALRCDWSAADEAFVAAESAYCLGRGPGLTIAAEAALKFKETCALHAEGFSSAEAMHGPLVLAGEGLKVLTFVPGDVARAGVLDTAERMALAGADVWLVDQEQAGQNTLPAANAPHPALVAPVQAVSFYVFAERLSRLRGHDPDRPMHLKKVTETV</sequence>
<dbReference type="Pfam" id="PF01380">
    <property type="entry name" value="SIS"/>
    <property type="match status" value="1"/>
</dbReference>
<dbReference type="InterPro" id="IPR046348">
    <property type="entry name" value="SIS_dom_sf"/>
</dbReference>
<dbReference type="PANTHER" id="PTHR10937:SF8">
    <property type="entry name" value="AMINOTRANSFERASE-RELATED"/>
    <property type="match status" value="1"/>
</dbReference>
<keyword evidence="2" id="KW-0677">Repeat</keyword>
<keyword evidence="4" id="KW-0378">Hydrolase</keyword>
<evidence type="ECO:0000313" key="4">
    <source>
        <dbReference type="EMBL" id="MEX4008714.1"/>
    </source>
</evidence>
<protein>
    <submittedName>
        <fullName evidence="4">SIS domain-containing protein</fullName>
        <ecNumber evidence="4">3.5.-.-</ecNumber>
    </submittedName>
</protein>
<evidence type="ECO:0000313" key="5">
    <source>
        <dbReference type="Proteomes" id="UP001559025"/>
    </source>
</evidence>
<dbReference type="RefSeq" id="WP_368803703.1">
    <property type="nucleotide sequence ID" value="NZ_JAZHFV010000005.1"/>
</dbReference>
<comment type="caution">
    <text evidence="4">The sequence shown here is derived from an EMBL/GenBank/DDBJ whole genome shotgun (WGS) entry which is preliminary data.</text>
</comment>
<evidence type="ECO:0000259" key="3">
    <source>
        <dbReference type="PROSITE" id="PS51464"/>
    </source>
</evidence>
<reference evidence="4 5" key="1">
    <citation type="submission" date="2024-01" db="EMBL/GenBank/DDBJ databases">
        <title>New evidence supports the origin of RcGTA from prophage.</title>
        <authorList>
            <person name="Xu Y."/>
            <person name="Liu B."/>
            <person name="Chen F."/>
        </authorList>
    </citation>
    <scope>NUCLEOTIDE SEQUENCE [LARGE SCALE GENOMIC DNA]</scope>
    <source>
        <strain evidence="4 5">CBW1107-2</strain>
    </source>
</reference>
<feature type="domain" description="SIS" evidence="3">
    <location>
        <begin position="195"/>
        <end position="326"/>
    </location>
</feature>